<keyword evidence="19" id="KW-1185">Reference proteome</keyword>
<dbReference type="GO" id="GO:0009002">
    <property type="term" value="F:serine-type D-Ala-D-Ala carboxypeptidase activity"/>
    <property type="evidence" value="ECO:0007669"/>
    <property type="project" value="UniProtKB-EC"/>
</dbReference>
<evidence type="ECO:0000256" key="3">
    <source>
        <dbReference type="ARBA" id="ARBA00007164"/>
    </source>
</evidence>
<keyword evidence="7 16" id="KW-0732">Signal</keyword>
<evidence type="ECO:0000256" key="5">
    <source>
        <dbReference type="ARBA" id="ARBA00022645"/>
    </source>
</evidence>
<feature type="active site" description="Acyl-ester intermediate" evidence="13">
    <location>
        <position position="80"/>
    </location>
</feature>
<dbReference type="InterPro" id="IPR037167">
    <property type="entry name" value="Peptidase_S11_C_sf"/>
</dbReference>
<dbReference type="GO" id="GO:0009252">
    <property type="term" value="P:peptidoglycan biosynthetic process"/>
    <property type="evidence" value="ECO:0007669"/>
    <property type="project" value="UniProtKB-UniPathway"/>
</dbReference>
<dbReference type="PANTHER" id="PTHR21581">
    <property type="entry name" value="D-ALANYL-D-ALANINE CARBOXYPEPTIDASE"/>
    <property type="match status" value="1"/>
</dbReference>
<keyword evidence="5 18" id="KW-0121">Carboxypeptidase</keyword>
<dbReference type="Pfam" id="PF00768">
    <property type="entry name" value="Peptidase_S11"/>
    <property type="match status" value="1"/>
</dbReference>
<dbReference type="OrthoDB" id="9791132at2"/>
<dbReference type="InterPro" id="IPR012338">
    <property type="entry name" value="Beta-lactam/transpept-like"/>
</dbReference>
<evidence type="ECO:0000256" key="14">
    <source>
        <dbReference type="PIRSR" id="PIRSR618044-2"/>
    </source>
</evidence>
<dbReference type="PANTHER" id="PTHR21581:SF33">
    <property type="entry name" value="D-ALANYL-D-ALANINE CARBOXYPEPTIDASE DACB"/>
    <property type="match status" value="1"/>
</dbReference>
<evidence type="ECO:0000256" key="1">
    <source>
        <dbReference type="ARBA" id="ARBA00003217"/>
    </source>
</evidence>
<dbReference type="Pfam" id="PF07943">
    <property type="entry name" value="PBP5_C"/>
    <property type="match status" value="1"/>
</dbReference>
<evidence type="ECO:0000256" key="9">
    <source>
        <dbReference type="ARBA" id="ARBA00022960"/>
    </source>
</evidence>
<protein>
    <recommendedName>
        <fullName evidence="4">serine-type D-Ala-D-Ala carboxypeptidase</fullName>
        <ecNumber evidence="4">3.4.16.4</ecNumber>
    </recommendedName>
</protein>
<proteinExistence type="inferred from homology"/>
<feature type="domain" description="Peptidase S11 D-Ala-D-Ala carboxypeptidase A C-terminal" evidence="17">
    <location>
        <begin position="291"/>
        <end position="381"/>
    </location>
</feature>
<dbReference type="InterPro" id="IPR018044">
    <property type="entry name" value="Peptidase_S11"/>
</dbReference>
<comment type="pathway">
    <text evidence="2">Cell wall biogenesis; peptidoglycan biosynthesis.</text>
</comment>
<dbReference type="PRINTS" id="PR00725">
    <property type="entry name" value="DADACBPTASE1"/>
</dbReference>
<feature type="active site" evidence="13">
    <location>
        <position position="136"/>
    </location>
</feature>
<dbReference type="InterPro" id="IPR001967">
    <property type="entry name" value="Peptidase_S11_N"/>
</dbReference>
<gene>
    <name evidence="18" type="ORF">C7459_105196</name>
</gene>
<organism evidence="18 19">
    <name type="scientific">Tumebacillus permanentifrigoris</name>
    <dbReference type="NCBI Taxonomy" id="378543"/>
    <lineage>
        <taxon>Bacteria</taxon>
        <taxon>Bacillati</taxon>
        <taxon>Bacillota</taxon>
        <taxon>Bacilli</taxon>
        <taxon>Bacillales</taxon>
        <taxon>Alicyclobacillaceae</taxon>
        <taxon>Tumebacillus</taxon>
    </lineage>
</organism>
<evidence type="ECO:0000256" key="11">
    <source>
        <dbReference type="ARBA" id="ARBA00023316"/>
    </source>
</evidence>
<dbReference type="EMBL" id="QGGL01000005">
    <property type="protein sequence ID" value="PWK14438.1"/>
    <property type="molecule type" value="Genomic_DNA"/>
</dbReference>
<evidence type="ECO:0000256" key="8">
    <source>
        <dbReference type="ARBA" id="ARBA00022801"/>
    </source>
</evidence>
<sequence length="398" mass="43154">MKAKVLAATLTFAVGVTLLPISVGASHDPAATTYVDVAPATNNVYAGEVAISARSAAVIDVQTGRLLYEKSGDDKMLIASLTKIITAIVVIESGIDLDSQTTVSSRAAGKEGSSIYLKVGEKQTVRDLLYAVMLRSGNDAATAVAEAAGKGSEAKFVEMMNAKVEELGLKGTHFANPHGLDAKEHYSTAHDMAILTAYALRNPTFAEIVSTKVKTIPYPGQDYDRKLYNKNKMLNRYDGADGVKTGYTKAAGRCLVSSATVDDRQVAVVTLDASGDWVDHQRLLDYGFMKYKNLPIAKENDVVKTLPLEGGVDTQVDVLVGHEFNYPIRSDEQDKLRTEMTLDDHLKAPVVAGEKVGELKVYYEDKLLGIVPLVAAKDVREKTFWERFKSMISGVIQN</sequence>
<keyword evidence="6" id="KW-0645">Protease</keyword>
<feature type="binding site" evidence="14">
    <location>
        <position position="244"/>
    </location>
    <ligand>
        <name>substrate</name>
    </ligand>
</feature>
<dbReference type="SMART" id="SM00936">
    <property type="entry name" value="PBP5_C"/>
    <property type="match status" value="1"/>
</dbReference>
<evidence type="ECO:0000256" key="4">
    <source>
        <dbReference type="ARBA" id="ARBA00012448"/>
    </source>
</evidence>
<keyword evidence="11" id="KW-0961">Cell wall biogenesis/degradation</keyword>
<evidence type="ECO:0000313" key="18">
    <source>
        <dbReference type="EMBL" id="PWK14438.1"/>
    </source>
</evidence>
<feature type="chain" id="PRO_5039664657" description="serine-type D-Ala-D-Ala carboxypeptidase" evidence="16">
    <location>
        <begin position="26"/>
        <end position="398"/>
    </location>
</feature>
<evidence type="ECO:0000256" key="16">
    <source>
        <dbReference type="SAM" id="SignalP"/>
    </source>
</evidence>
<comment type="similarity">
    <text evidence="3 15">Belongs to the peptidase S11 family.</text>
</comment>
<evidence type="ECO:0000256" key="2">
    <source>
        <dbReference type="ARBA" id="ARBA00004752"/>
    </source>
</evidence>
<accession>A0A316DAT0</accession>
<feature type="active site" description="Proton acceptor" evidence="13">
    <location>
        <position position="83"/>
    </location>
</feature>
<name>A0A316DAT0_9BACL</name>
<dbReference type="SUPFAM" id="SSF56601">
    <property type="entry name" value="beta-lactamase/transpeptidase-like"/>
    <property type="match status" value="1"/>
</dbReference>
<comment type="caution">
    <text evidence="18">The sequence shown here is derived from an EMBL/GenBank/DDBJ whole genome shotgun (WGS) entry which is preliminary data.</text>
</comment>
<evidence type="ECO:0000256" key="13">
    <source>
        <dbReference type="PIRSR" id="PIRSR618044-1"/>
    </source>
</evidence>
<evidence type="ECO:0000256" key="15">
    <source>
        <dbReference type="RuleBase" id="RU004016"/>
    </source>
</evidence>
<dbReference type="InterPro" id="IPR015956">
    <property type="entry name" value="Peniciliin-bd_prot_C_sf"/>
</dbReference>
<dbReference type="GO" id="GO:0006508">
    <property type="term" value="P:proteolysis"/>
    <property type="evidence" value="ECO:0007669"/>
    <property type="project" value="UniProtKB-KW"/>
</dbReference>
<dbReference type="GO" id="GO:0071555">
    <property type="term" value="P:cell wall organization"/>
    <property type="evidence" value="ECO:0007669"/>
    <property type="project" value="UniProtKB-KW"/>
</dbReference>
<comment type="function">
    <text evidence="1">Removes C-terminal D-alanyl residues from sugar-peptide cell wall precursors.</text>
</comment>
<dbReference type="InterPro" id="IPR012907">
    <property type="entry name" value="Peptidase_S11_C"/>
</dbReference>
<evidence type="ECO:0000256" key="12">
    <source>
        <dbReference type="ARBA" id="ARBA00034000"/>
    </source>
</evidence>
<dbReference type="Proteomes" id="UP000245634">
    <property type="component" value="Unassembled WGS sequence"/>
</dbReference>
<dbReference type="RefSeq" id="WP_109687941.1">
    <property type="nucleotide sequence ID" value="NZ_QGGL01000005.1"/>
</dbReference>
<dbReference type="GO" id="GO:0008360">
    <property type="term" value="P:regulation of cell shape"/>
    <property type="evidence" value="ECO:0007669"/>
    <property type="project" value="UniProtKB-KW"/>
</dbReference>
<comment type="catalytic activity">
    <reaction evidence="12">
        <text>Preferential cleavage: (Ac)2-L-Lys-D-Ala-|-D-Ala. Also transpeptidation of peptidyl-alanyl moieties that are N-acyl substituents of D-alanine.</text>
        <dbReference type="EC" id="3.4.16.4"/>
    </reaction>
</comment>
<evidence type="ECO:0000259" key="17">
    <source>
        <dbReference type="SMART" id="SM00936"/>
    </source>
</evidence>
<keyword evidence="8" id="KW-0378">Hydrolase</keyword>
<dbReference type="AlphaFoldDB" id="A0A316DAT0"/>
<feature type="signal peptide" evidence="16">
    <location>
        <begin position="1"/>
        <end position="25"/>
    </location>
</feature>
<reference evidence="18 19" key="1">
    <citation type="submission" date="2018-05" db="EMBL/GenBank/DDBJ databases">
        <title>Genomic Encyclopedia of Type Strains, Phase IV (KMG-IV): sequencing the most valuable type-strain genomes for metagenomic binning, comparative biology and taxonomic classification.</title>
        <authorList>
            <person name="Goeker M."/>
        </authorList>
    </citation>
    <scope>NUCLEOTIDE SEQUENCE [LARGE SCALE GENOMIC DNA]</scope>
    <source>
        <strain evidence="18 19">DSM 18773</strain>
    </source>
</reference>
<dbReference type="SUPFAM" id="SSF69189">
    <property type="entry name" value="Penicillin-binding protein associated domain"/>
    <property type="match status" value="1"/>
</dbReference>
<dbReference type="Gene3D" id="3.40.710.10">
    <property type="entry name" value="DD-peptidase/beta-lactamase superfamily"/>
    <property type="match status" value="1"/>
</dbReference>
<dbReference type="Gene3D" id="2.60.410.10">
    <property type="entry name" value="D-Ala-D-Ala carboxypeptidase, C-terminal domain"/>
    <property type="match status" value="1"/>
</dbReference>
<keyword evidence="9" id="KW-0133">Cell shape</keyword>
<keyword evidence="10" id="KW-0573">Peptidoglycan synthesis</keyword>
<evidence type="ECO:0000256" key="6">
    <source>
        <dbReference type="ARBA" id="ARBA00022670"/>
    </source>
</evidence>
<dbReference type="UniPathway" id="UPA00219"/>
<evidence type="ECO:0000313" key="19">
    <source>
        <dbReference type="Proteomes" id="UP000245634"/>
    </source>
</evidence>
<dbReference type="EC" id="3.4.16.4" evidence="4"/>
<evidence type="ECO:0000256" key="10">
    <source>
        <dbReference type="ARBA" id="ARBA00022984"/>
    </source>
</evidence>
<evidence type="ECO:0000256" key="7">
    <source>
        <dbReference type="ARBA" id="ARBA00022729"/>
    </source>
</evidence>